<organism evidence="3 4">
    <name type="scientific">Rhodocollybia butyracea</name>
    <dbReference type="NCBI Taxonomy" id="206335"/>
    <lineage>
        <taxon>Eukaryota</taxon>
        <taxon>Fungi</taxon>
        <taxon>Dikarya</taxon>
        <taxon>Basidiomycota</taxon>
        <taxon>Agaricomycotina</taxon>
        <taxon>Agaricomycetes</taxon>
        <taxon>Agaricomycetidae</taxon>
        <taxon>Agaricales</taxon>
        <taxon>Marasmiineae</taxon>
        <taxon>Omphalotaceae</taxon>
        <taxon>Rhodocollybia</taxon>
    </lineage>
</organism>
<keyword evidence="2" id="KW-0732">Signal</keyword>
<evidence type="ECO:0000256" key="1">
    <source>
        <dbReference type="SAM" id="MobiDB-lite"/>
    </source>
</evidence>
<gene>
    <name evidence="3" type="ORF">BDP27DRAFT_1317352</name>
</gene>
<proteinExistence type="predicted"/>
<dbReference type="AlphaFoldDB" id="A0A9P5UCH0"/>
<dbReference type="EMBL" id="JADNRY010000014">
    <property type="protein sequence ID" value="KAF9074134.1"/>
    <property type="molecule type" value="Genomic_DNA"/>
</dbReference>
<keyword evidence="4" id="KW-1185">Reference proteome</keyword>
<protein>
    <submittedName>
        <fullName evidence="3">Uncharacterized protein</fullName>
    </submittedName>
</protein>
<accession>A0A9P5UCH0</accession>
<dbReference type="Proteomes" id="UP000772434">
    <property type="component" value="Unassembled WGS sequence"/>
</dbReference>
<evidence type="ECO:0000256" key="2">
    <source>
        <dbReference type="SAM" id="SignalP"/>
    </source>
</evidence>
<feature type="signal peptide" evidence="2">
    <location>
        <begin position="1"/>
        <end position="22"/>
    </location>
</feature>
<sequence>MVYSRSIVVALLAAGTLSSVLAAAVTSGISPREPADSLIDISSRELERRSHEFNHHHHHHHDAHFHHLEEARERVHHARERLRSAKKHLHHLFLKEAEGEFVSDHRLNAAEHRLRAAKHRSKDDEFEFDLEEVKARVHFAKERLREAEKDLTHDLIAEAQPHIERRDSHFTAGLTALAGYEFGKHEGRKGEENNHSSDPSAGTD</sequence>
<feature type="compositionally biased region" description="Basic and acidic residues" evidence="1">
    <location>
        <begin position="182"/>
        <end position="195"/>
    </location>
</feature>
<reference evidence="3" key="1">
    <citation type="submission" date="2020-11" db="EMBL/GenBank/DDBJ databases">
        <authorList>
            <consortium name="DOE Joint Genome Institute"/>
            <person name="Ahrendt S."/>
            <person name="Riley R."/>
            <person name="Andreopoulos W."/>
            <person name="Labutti K."/>
            <person name="Pangilinan J."/>
            <person name="Ruiz-Duenas F.J."/>
            <person name="Barrasa J.M."/>
            <person name="Sanchez-Garcia M."/>
            <person name="Camarero S."/>
            <person name="Miyauchi S."/>
            <person name="Serrano A."/>
            <person name="Linde D."/>
            <person name="Babiker R."/>
            <person name="Drula E."/>
            <person name="Ayuso-Fernandez I."/>
            <person name="Pacheco R."/>
            <person name="Padilla G."/>
            <person name="Ferreira P."/>
            <person name="Barriuso J."/>
            <person name="Kellner H."/>
            <person name="Castanera R."/>
            <person name="Alfaro M."/>
            <person name="Ramirez L."/>
            <person name="Pisabarro A.G."/>
            <person name="Kuo A."/>
            <person name="Tritt A."/>
            <person name="Lipzen A."/>
            <person name="He G."/>
            <person name="Yan M."/>
            <person name="Ng V."/>
            <person name="Cullen D."/>
            <person name="Martin F."/>
            <person name="Rosso M.-N."/>
            <person name="Henrissat B."/>
            <person name="Hibbett D."/>
            <person name="Martinez A.T."/>
            <person name="Grigoriev I.V."/>
        </authorList>
    </citation>
    <scope>NUCLEOTIDE SEQUENCE</scope>
    <source>
        <strain evidence="3">AH 40177</strain>
    </source>
</reference>
<feature type="chain" id="PRO_5040423247" evidence="2">
    <location>
        <begin position="23"/>
        <end position="204"/>
    </location>
</feature>
<comment type="caution">
    <text evidence="3">The sequence shown here is derived from an EMBL/GenBank/DDBJ whole genome shotgun (WGS) entry which is preliminary data.</text>
</comment>
<name>A0A9P5UCH0_9AGAR</name>
<feature type="region of interest" description="Disordered" evidence="1">
    <location>
        <begin position="182"/>
        <end position="204"/>
    </location>
</feature>
<evidence type="ECO:0000313" key="3">
    <source>
        <dbReference type="EMBL" id="KAF9074134.1"/>
    </source>
</evidence>
<evidence type="ECO:0000313" key="4">
    <source>
        <dbReference type="Proteomes" id="UP000772434"/>
    </source>
</evidence>